<dbReference type="Pfam" id="PF03993">
    <property type="entry name" value="DUF349"/>
    <property type="match status" value="3"/>
</dbReference>
<evidence type="ECO:0000256" key="2">
    <source>
        <dbReference type="SAM" id="MobiDB-lite"/>
    </source>
</evidence>
<evidence type="ECO:0000256" key="1">
    <source>
        <dbReference type="SAM" id="Coils"/>
    </source>
</evidence>
<sequence>MSDTTPSPTPSSPVPPTSGTPAAGPSPAQLRRRTTVVAPPRSQPEKWGRVDEDGSAWVKTADGERLIGTWQAGAPEEGLAHFGRRYDDLVTEVALLERRLESHPVEATATRKHAADLKESLATAAVIGDLAALDERLQEVVAKSFTAEEKAKELRQQRRNAAIARKTKLVEEAEAIGASATSWKQSGDRLRDILEEWKTIHGIDRKTDDALWKRFSRARESFNRRRGSHFAELDRVRAAAARRKEEIVAAAEALQDSEEWNDTAAEYRHLMSEWKKAGRAQKDVDDSLWERFKKAQDNFFDRRKAVMDQRDSEFAANGAAKRALLDEYSPRIDAAENYDEARSLVSELVGKWEQIGRVPRADMRPFDDALRNLERHVADMEKAEWQRTDPEVQARAQQFWDRVKDFEAQAEKAEKAGRTKDAEKARAQAAQWTEWAKAAEDSLNGL</sequence>
<dbReference type="Proteomes" id="UP000068137">
    <property type="component" value="Chromosome"/>
</dbReference>
<dbReference type="EMBL" id="CP012390">
    <property type="protein sequence ID" value="ALE18509.1"/>
    <property type="molecule type" value="Genomic_DNA"/>
</dbReference>
<protein>
    <submittedName>
        <fullName evidence="3">DNA repair ATPase</fullName>
    </submittedName>
</protein>
<feature type="region of interest" description="Disordered" evidence="2">
    <location>
        <begin position="410"/>
        <end position="431"/>
    </location>
</feature>
<name>A0A0M5L0A6_9ACTN</name>
<feature type="region of interest" description="Disordered" evidence="2">
    <location>
        <begin position="1"/>
        <end position="55"/>
    </location>
</feature>
<feature type="compositionally biased region" description="Basic and acidic residues" evidence="2">
    <location>
        <begin position="43"/>
        <end position="52"/>
    </location>
</feature>
<dbReference type="KEGG" id="cbq:AL705_00860"/>
<organism evidence="3 4">
    <name type="scientific">Lawsonella clevelandensis</name>
    <dbReference type="NCBI Taxonomy" id="1528099"/>
    <lineage>
        <taxon>Bacteria</taxon>
        <taxon>Bacillati</taxon>
        <taxon>Actinomycetota</taxon>
        <taxon>Actinomycetes</taxon>
        <taxon>Mycobacteriales</taxon>
        <taxon>Lawsonellaceae</taxon>
        <taxon>Lawsonella</taxon>
    </lineage>
</organism>
<feature type="compositionally biased region" description="Pro residues" evidence="2">
    <location>
        <begin position="7"/>
        <end position="18"/>
    </location>
</feature>
<dbReference type="STRING" id="1528099.AL705_00860"/>
<gene>
    <name evidence="3" type="ORF">AL705_00860</name>
</gene>
<keyword evidence="1" id="KW-0175">Coiled coil</keyword>
<proteinExistence type="predicted"/>
<feature type="coiled-coil region" evidence="1">
    <location>
        <begin position="137"/>
        <end position="167"/>
    </location>
</feature>
<dbReference type="InterPro" id="IPR007139">
    <property type="entry name" value="DUF349"/>
</dbReference>
<reference evidence="3 4" key="1">
    <citation type="journal article" date="2015" name="Genome Announc.">
        <title>Complete Genome Sequences for Two Strains of a Novel Fastidious, Partially Acid-Fast, Gram-Positive Corynebacterineae Bacterium, Derived from Human Clinical Samples.</title>
        <authorList>
            <person name="Nicholson A.C."/>
            <person name="Bell M."/>
            <person name="Humrighouse B.W."/>
            <person name="McQuiston J.R."/>
        </authorList>
    </citation>
    <scope>NUCLEOTIDE SEQUENCE [LARGE SCALE GENOMIC DNA]</scope>
    <source>
        <strain evidence="3 4">X1698</strain>
    </source>
</reference>
<accession>A0A0M5L0A6</accession>
<evidence type="ECO:0000313" key="4">
    <source>
        <dbReference type="Proteomes" id="UP000068137"/>
    </source>
</evidence>
<feature type="compositionally biased region" description="Basic and acidic residues" evidence="2">
    <location>
        <begin position="410"/>
        <end position="426"/>
    </location>
</feature>
<feature type="compositionally biased region" description="Low complexity" evidence="2">
    <location>
        <begin position="19"/>
        <end position="28"/>
    </location>
</feature>
<dbReference type="RefSeq" id="WP_053961403.1">
    <property type="nucleotide sequence ID" value="NZ_CP012390.1"/>
</dbReference>
<dbReference type="OrthoDB" id="5422202at2"/>
<dbReference type="AlphaFoldDB" id="A0A0M5L0A6"/>
<dbReference type="PATRIC" id="fig|1562462.4.peg.175"/>
<evidence type="ECO:0000313" key="3">
    <source>
        <dbReference type="EMBL" id="ALE18509.1"/>
    </source>
</evidence>